<accession>A0AAD5DHM7</accession>
<sequence length="308" mass="33997">MKADLSFEDDQLEHEFRKLQAGRSRQLGKQFHLNRAGVWGVALLRVLASRELRLPLKVSDNLLQISLGCYMHHLIYPNPKQGSPSTFQMAAVLLTGNGVPWQLFNSIWESLPFRYAFPQQAALTILLLLFNRSLCQHNVALRYSYVGLQLHLARLTRRLLLRLRALPLGLRWVGLYQAGTGCAAAVLAAPPDAREAVRAACMQASAAAAQAAAERQSLLALAGTADVAAAAARMEADGVELQLLLGFVFPTLYIWCAELRLRRSFLQQHTGGQARRAAGREREPGMVEYLMFAVPAVACMWSVVAVHA</sequence>
<gene>
    <name evidence="1" type="ORF">COHA_009800</name>
</gene>
<keyword evidence="2" id="KW-1185">Reference proteome</keyword>
<proteinExistence type="predicted"/>
<reference evidence="1" key="1">
    <citation type="submission" date="2020-11" db="EMBL/GenBank/DDBJ databases">
        <title>Chlorella ohadii genome sequencing and assembly.</title>
        <authorList>
            <person name="Murik O."/>
            <person name="Treves H."/>
            <person name="Kedem I."/>
            <person name="Shotland Y."/>
            <person name="Kaplan A."/>
        </authorList>
    </citation>
    <scope>NUCLEOTIDE SEQUENCE</scope>
    <source>
        <strain evidence="1">1</strain>
    </source>
</reference>
<comment type="caution">
    <text evidence="1">The sequence shown here is derived from an EMBL/GenBank/DDBJ whole genome shotgun (WGS) entry which is preliminary data.</text>
</comment>
<dbReference type="AlphaFoldDB" id="A0AAD5DHM7"/>
<evidence type="ECO:0000313" key="1">
    <source>
        <dbReference type="EMBL" id="KAI7836341.1"/>
    </source>
</evidence>
<evidence type="ECO:0000313" key="2">
    <source>
        <dbReference type="Proteomes" id="UP001205105"/>
    </source>
</evidence>
<protein>
    <submittedName>
        <fullName evidence="1">Uncharacterized protein</fullName>
    </submittedName>
</protein>
<organism evidence="1 2">
    <name type="scientific">Chlorella ohadii</name>
    <dbReference type="NCBI Taxonomy" id="2649997"/>
    <lineage>
        <taxon>Eukaryota</taxon>
        <taxon>Viridiplantae</taxon>
        <taxon>Chlorophyta</taxon>
        <taxon>core chlorophytes</taxon>
        <taxon>Trebouxiophyceae</taxon>
        <taxon>Chlorellales</taxon>
        <taxon>Chlorellaceae</taxon>
        <taxon>Chlorella clade</taxon>
        <taxon>Chlorella</taxon>
    </lineage>
</organism>
<dbReference type="Proteomes" id="UP001205105">
    <property type="component" value="Unassembled WGS sequence"/>
</dbReference>
<dbReference type="EMBL" id="JADXDR010000193">
    <property type="protein sequence ID" value="KAI7836341.1"/>
    <property type="molecule type" value="Genomic_DNA"/>
</dbReference>
<name>A0AAD5DHM7_9CHLO</name>